<protein>
    <recommendedName>
        <fullName evidence="4">RNA-binding protein</fullName>
    </recommendedName>
</protein>
<dbReference type="Proteomes" id="UP000054314">
    <property type="component" value="Unassembled WGS sequence"/>
</dbReference>
<feature type="region of interest" description="Disordered" evidence="1">
    <location>
        <begin position="107"/>
        <end position="129"/>
    </location>
</feature>
<evidence type="ECO:0000313" key="3">
    <source>
        <dbReference type="Proteomes" id="UP000054314"/>
    </source>
</evidence>
<sequence length="129" mass="14312">MDDRRSGARRDRRDPTLLGETLQRMATERGWSTELSVAAVTARWREVVGDQVADHCVPETFDGGVLVVRTDSTTWATNLRLLVPELLRRLEMELGADVVTEVRVLGPSGPSWAKGPRRVAGRGPRDTYG</sequence>
<proteinExistence type="predicted"/>
<accession>A0A0A0BL39</accession>
<dbReference type="PANTHER" id="PTHR36456:SF1">
    <property type="entry name" value="UPF0232 PROTEIN SCO3875"/>
    <property type="match status" value="1"/>
</dbReference>
<dbReference type="Pfam" id="PF05258">
    <property type="entry name" value="DciA"/>
    <property type="match status" value="1"/>
</dbReference>
<organism evidence="2 3">
    <name type="scientific">Cellulomonas bogoriensis 69B4 = DSM 16987</name>
    <dbReference type="NCBI Taxonomy" id="1386082"/>
    <lineage>
        <taxon>Bacteria</taxon>
        <taxon>Bacillati</taxon>
        <taxon>Actinomycetota</taxon>
        <taxon>Actinomycetes</taxon>
        <taxon>Micrococcales</taxon>
        <taxon>Cellulomonadaceae</taxon>
        <taxon>Cellulomonas</taxon>
    </lineage>
</organism>
<dbReference type="AlphaFoldDB" id="A0A0A0BL39"/>
<reference evidence="2 3" key="1">
    <citation type="submission" date="2013-08" db="EMBL/GenBank/DDBJ databases">
        <title>Genome sequencing of Cellulomonas bogoriensis 69B4.</title>
        <authorList>
            <person name="Chen F."/>
            <person name="Li Y."/>
            <person name="Wang G."/>
        </authorList>
    </citation>
    <scope>NUCLEOTIDE SEQUENCE [LARGE SCALE GENOMIC DNA]</scope>
    <source>
        <strain evidence="2 3">69B4</strain>
    </source>
</reference>
<dbReference type="EMBL" id="AXCZ01000352">
    <property type="protein sequence ID" value="KGM08397.1"/>
    <property type="molecule type" value="Genomic_DNA"/>
</dbReference>
<dbReference type="InterPro" id="IPR007922">
    <property type="entry name" value="DciA-like"/>
</dbReference>
<dbReference type="PANTHER" id="PTHR36456">
    <property type="entry name" value="UPF0232 PROTEIN SCO3875"/>
    <property type="match status" value="1"/>
</dbReference>
<evidence type="ECO:0000313" key="2">
    <source>
        <dbReference type="EMBL" id="KGM08397.1"/>
    </source>
</evidence>
<gene>
    <name evidence="2" type="ORF">N869_06070</name>
</gene>
<comment type="caution">
    <text evidence="2">The sequence shown here is derived from an EMBL/GenBank/DDBJ whole genome shotgun (WGS) entry which is preliminary data.</text>
</comment>
<evidence type="ECO:0008006" key="4">
    <source>
        <dbReference type="Google" id="ProtNLM"/>
    </source>
</evidence>
<keyword evidence="3" id="KW-1185">Reference proteome</keyword>
<name>A0A0A0BL39_9CELL</name>
<evidence type="ECO:0000256" key="1">
    <source>
        <dbReference type="SAM" id="MobiDB-lite"/>
    </source>
</evidence>